<evidence type="ECO:0000256" key="5">
    <source>
        <dbReference type="ARBA" id="ARBA00023136"/>
    </source>
</evidence>
<gene>
    <name evidence="9" type="ORF">LZ012_11610</name>
</gene>
<evidence type="ECO:0000256" key="7">
    <source>
        <dbReference type="SAM" id="Phobius"/>
    </source>
</evidence>
<evidence type="ECO:0000256" key="2">
    <source>
        <dbReference type="ARBA" id="ARBA00022475"/>
    </source>
</evidence>
<dbReference type="Proteomes" id="UP001165384">
    <property type="component" value="Unassembled WGS sequence"/>
</dbReference>
<evidence type="ECO:0000256" key="3">
    <source>
        <dbReference type="ARBA" id="ARBA00022692"/>
    </source>
</evidence>
<comment type="subcellular location">
    <subcellularLocation>
        <location evidence="1">Cell membrane</location>
        <topology evidence="1">Multi-pass membrane protein</topology>
    </subcellularLocation>
</comment>
<accession>A0ABS9K383</accession>
<dbReference type="EMBL" id="JAKLTN010000002">
    <property type="protein sequence ID" value="MCG2577639.1"/>
    <property type="molecule type" value="Genomic_DNA"/>
</dbReference>
<dbReference type="RefSeq" id="WP_275710953.1">
    <property type="nucleotide sequence ID" value="NZ_JAKLTN010000002.1"/>
</dbReference>
<evidence type="ECO:0000256" key="6">
    <source>
        <dbReference type="SAM" id="MobiDB-lite"/>
    </source>
</evidence>
<keyword evidence="2" id="KW-1003">Cell membrane</keyword>
<feature type="transmembrane region" description="Helical" evidence="7">
    <location>
        <begin position="255"/>
        <end position="275"/>
    </location>
</feature>
<dbReference type="PANTHER" id="PTHR30287:SF1">
    <property type="entry name" value="INNER MEMBRANE PROTEIN"/>
    <property type="match status" value="1"/>
</dbReference>
<name>A0ABS9K383_9RHOO</name>
<feature type="transmembrane region" description="Helical" evidence="7">
    <location>
        <begin position="707"/>
        <end position="728"/>
    </location>
</feature>
<evidence type="ECO:0000313" key="10">
    <source>
        <dbReference type="Proteomes" id="UP001165384"/>
    </source>
</evidence>
<dbReference type="InterPro" id="IPR038766">
    <property type="entry name" value="Membrane_comp_ABC_pdt"/>
</dbReference>
<feature type="region of interest" description="Disordered" evidence="6">
    <location>
        <begin position="115"/>
        <end position="138"/>
    </location>
</feature>
<feature type="transmembrane region" description="Helical" evidence="7">
    <location>
        <begin position="463"/>
        <end position="486"/>
    </location>
</feature>
<feature type="transmembrane region" description="Helical" evidence="7">
    <location>
        <begin position="390"/>
        <end position="411"/>
    </location>
</feature>
<feature type="transmembrane region" description="Helical" evidence="7">
    <location>
        <begin position="304"/>
        <end position="329"/>
    </location>
</feature>
<keyword evidence="3 7" id="KW-0812">Transmembrane</keyword>
<sequence>MIAAFSWRLLGRELRSGELRLLFAALVVAVAAVTAVGFFGDRVRQGLQREAQQMMGGDLIVTSDHPLPDRYRDEALRHNLIAAETMLFPSMVIAAGQAQLADIKAVSSTYPLRGKLGSSARPGEADRTTDKGPTPGSVWPDERLASALDLAAGGSVAVGNLNLRAEAVLTREPDRGINFFSLAPRLMMNLDDIEATGLVQVGARIRYNLLLAGNDSDVKAYRKWLDKQLARGERLEDATNARPEIRSVLDRAERFLGLSTLLTVILSAVAAAMAARRYMQRHLDACAVMRCLGMTHGRLLRFHAALFLWLALLAGIVGSIVGFAAHFVLMRWLVELLGLDLPPAGWLPLAAGFGVAGVLLFGFAFPPLLQLARVPTLRVLRRELGPPRPFLLGGYLFGLLLLCGLIVGVAGDLRLGLLAVAGFGGALAGFWLVARLFIAAVSRWRGGAGFSWRQGLASLSRHAGAGAIQIVALSIGLMAMLLLTVVRGDLLTTWQNSIPSNAPNRFIINIQPDQRTALADELQKLGITAELLPMVRARLVQIDGRAVSAASYPEDERAQRLIEREFNLSWRAAMPEGNRIAAGQWFAPEQAGQGLASVEDGLAKNLGIKMGDELVFVVAGIEKRLRVTNLRKLDWDSMRVNFFVLAPPGVIDDAPASYITSFHLPADSAAAASELVKRFPNLTLIDVEAMVRQLQTVVGQVAGAVQFVFIFTLLAGAIVLYSALLTAFDERRYELAVMRALGAQRRQLGVALQVELTIVGALAGMFAAAGALLLGTIVSRQVFQLDLDYSLWLLPVSTLGGAVLSVAIGWLGIRRLLATPPLLALRQGA</sequence>
<feature type="transmembrane region" description="Helical" evidence="7">
    <location>
        <begin position="789"/>
        <end position="813"/>
    </location>
</feature>
<keyword evidence="5 7" id="KW-0472">Membrane</keyword>
<keyword evidence="10" id="KW-1185">Reference proteome</keyword>
<feature type="transmembrane region" description="Helical" evidence="7">
    <location>
        <begin position="349"/>
        <end position="369"/>
    </location>
</feature>
<organism evidence="9 10">
    <name type="scientific">Dechloromonas hankyongensis</name>
    <dbReference type="NCBI Taxonomy" id="2908002"/>
    <lineage>
        <taxon>Bacteria</taxon>
        <taxon>Pseudomonadati</taxon>
        <taxon>Pseudomonadota</taxon>
        <taxon>Betaproteobacteria</taxon>
        <taxon>Rhodocyclales</taxon>
        <taxon>Azonexaceae</taxon>
        <taxon>Dechloromonas</taxon>
    </lineage>
</organism>
<feature type="transmembrane region" description="Helical" evidence="7">
    <location>
        <begin position="417"/>
        <end position="442"/>
    </location>
</feature>
<feature type="transmembrane region" description="Helical" evidence="7">
    <location>
        <begin position="748"/>
        <end position="777"/>
    </location>
</feature>
<dbReference type="InterPro" id="IPR003838">
    <property type="entry name" value="ABC3_permease_C"/>
</dbReference>
<protein>
    <submittedName>
        <fullName evidence="9">ABC transporter permease</fullName>
    </submittedName>
</protein>
<comment type="caution">
    <text evidence="9">The sequence shown here is derived from an EMBL/GenBank/DDBJ whole genome shotgun (WGS) entry which is preliminary data.</text>
</comment>
<evidence type="ECO:0000256" key="4">
    <source>
        <dbReference type="ARBA" id="ARBA00022989"/>
    </source>
</evidence>
<dbReference type="PANTHER" id="PTHR30287">
    <property type="entry name" value="MEMBRANE COMPONENT OF PREDICTED ABC SUPERFAMILY METABOLITE UPTAKE TRANSPORTER"/>
    <property type="match status" value="1"/>
</dbReference>
<feature type="transmembrane region" description="Helical" evidence="7">
    <location>
        <begin position="21"/>
        <end position="40"/>
    </location>
</feature>
<evidence type="ECO:0000259" key="8">
    <source>
        <dbReference type="Pfam" id="PF02687"/>
    </source>
</evidence>
<feature type="domain" description="ABC3 transporter permease C-terminal" evidence="8">
    <location>
        <begin position="707"/>
        <end position="821"/>
    </location>
</feature>
<dbReference type="Pfam" id="PF02687">
    <property type="entry name" value="FtsX"/>
    <property type="match status" value="1"/>
</dbReference>
<reference evidence="9" key="1">
    <citation type="submission" date="2022-01" db="EMBL/GenBank/DDBJ databases">
        <authorList>
            <person name="Jo J.-H."/>
            <person name="Im W.-T."/>
        </authorList>
    </citation>
    <scope>NUCLEOTIDE SEQUENCE</scope>
    <source>
        <strain evidence="9">XY25</strain>
    </source>
</reference>
<evidence type="ECO:0000256" key="1">
    <source>
        <dbReference type="ARBA" id="ARBA00004651"/>
    </source>
</evidence>
<evidence type="ECO:0000313" key="9">
    <source>
        <dbReference type="EMBL" id="MCG2577639.1"/>
    </source>
</evidence>
<proteinExistence type="predicted"/>
<keyword evidence="4 7" id="KW-1133">Transmembrane helix</keyword>